<organism evidence="1 2">
    <name type="scientific">Clostridium novyi (strain NT)</name>
    <dbReference type="NCBI Taxonomy" id="386415"/>
    <lineage>
        <taxon>Bacteria</taxon>
        <taxon>Bacillati</taxon>
        <taxon>Bacillota</taxon>
        <taxon>Clostridia</taxon>
        <taxon>Eubacteriales</taxon>
        <taxon>Clostridiaceae</taxon>
        <taxon>Clostridium</taxon>
    </lineage>
</organism>
<dbReference type="HOGENOM" id="CLU_2859822_0_0_9"/>
<dbReference type="AlphaFoldDB" id="A0PYQ1"/>
<evidence type="ECO:0000313" key="2">
    <source>
        <dbReference type="Proteomes" id="UP000008220"/>
    </source>
</evidence>
<gene>
    <name evidence="1" type="ordered locus">NT01CX_1422</name>
</gene>
<dbReference type="EMBL" id="CP000382">
    <property type="protein sequence ID" value="ABK61242.1"/>
    <property type="molecule type" value="Genomic_DNA"/>
</dbReference>
<keyword evidence="2" id="KW-1185">Reference proteome</keyword>
<dbReference type="STRING" id="386415.NT01CX_1422"/>
<dbReference type="KEGG" id="cno:NT01CX_1422"/>
<evidence type="ECO:0000313" key="1">
    <source>
        <dbReference type="EMBL" id="ABK61242.1"/>
    </source>
</evidence>
<reference evidence="1 2" key="1">
    <citation type="journal article" date="2006" name="Nat. Biotechnol.">
        <title>The genome and transcriptomes of the anti-tumor agent Clostridium novyi-NT.</title>
        <authorList>
            <person name="Bettegowda C."/>
            <person name="Huang X."/>
            <person name="Lin J."/>
            <person name="Cheong I."/>
            <person name="Kohli M."/>
            <person name="Szabo S.A."/>
            <person name="Zhang X."/>
            <person name="Diaz L.A. Jr."/>
            <person name="Velculescu V.E."/>
            <person name="Parmigiani G."/>
            <person name="Kinzler K.W."/>
            <person name="Vogelstein B."/>
            <person name="Zhou S."/>
        </authorList>
    </citation>
    <scope>NUCLEOTIDE SEQUENCE [LARGE SCALE GENOMIC DNA]</scope>
    <source>
        <strain evidence="1 2">NT</strain>
    </source>
</reference>
<dbReference type="Proteomes" id="UP000008220">
    <property type="component" value="Chromosome"/>
</dbReference>
<name>A0PYQ1_CLONN</name>
<proteinExistence type="predicted"/>
<accession>A0PYQ1</accession>
<dbReference type="RefSeq" id="WP_011721511.1">
    <property type="nucleotide sequence ID" value="NC_008593.1"/>
</dbReference>
<protein>
    <submittedName>
        <fullName evidence="1">Uncharacterized protein</fullName>
    </submittedName>
</protein>
<sequence length="64" mass="7727">MVIFIYKEYIKVIKAIYIEILKILKRIEYNKLIIANQNNEISDQIALQKIYNIDISTNPYFFLK</sequence>